<evidence type="ECO:0000313" key="6">
    <source>
        <dbReference type="EMBL" id="HIH08343.1"/>
    </source>
</evidence>
<feature type="domain" description="Large ribosomal subunit protein eL19" evidence="5">
    <location>
        <begin position="3"/>
        <end position="145"/>
    </location>
</feature>
<comment type="similarity">
    <text evidence="1">Belongs to the eukaryotic ribosomal protein eL19 family.</text>
</comment>
<dbReference type="InterPro" id="IPR057260">
    <property type="entry name" value="Ribosomal_L19e_C"/>
</dbReference>
<evidence type="ECO:0000256" key="4">
    <source>
        <dbReference type="SAM" id="MobiDB-lite"/>
    </source>
</evidence>
<proteinExistence type="inferred from homology"/>
<feature type="region of interest" description="Disordered" evidence="4">
    <location>
        <begin position="50"/>
        <end position="97"/>
    </location>
</feature>
<reference evidence="8" key="1">
    <citation type="journal article" date="2020" name="bioRxiv">
        <title>A rank-normalized archaeal taxonomy based on genome phylogeny resolves widespread incomplete and uneven classifications.</title>
        <authorList>
            <person name="Rinke C."/>
            <person name="Chuvochina M."/>
            <person name="Mussig A.J."/>
            <person name="Chaumeil P.-A."/>
            <person name="Waite D.W."/>
            <person name="Whitman W.B."/>
            <person name="Parks D.H."/>
            <person name="Hugenholtz P."/>
        </authorList>
    </citation>
    <scope>NUCLEOTIDE SEQUENCE [LARGE SCALE GENOMIC DNA]</scope>
</reference>
<dbReference type="InterPro" id="IPR057259">
    <property type="entry name" value="Ribosomal_L19e"/>
</dbReference>
<dbReference type="PANTHER" id="PTHR10722">
    <property type="entry name" value="60S RIBOSOMAL PROTEIN L19"/>
    <property type="match status" value="1"/>
</dbReference>
<dbReference type="Proteomes" id="UP000683213">
    <property type="component" value="Unassembled WGS sequence"/>
</dbReference>
<dbReference type="GO" id="GO:0006412">
    <property type="term" value="P:translation"/>
    <property type="evidence" value="ECO:0007669"/>
    <property type="project" value="InterPro"/>
</dbReference>
<dbReference type="Pfam" id="PF25476">
    <property type="entry name" value="Ribosomal_L19e_C"/>
    <property type="match status" value="1"/>
</dbReference>
<feature type="compositionally biased region" description="Basic residues" evidence="4">
    <location>
        <begin position="60"/>
        <end position="74"/>
    </location>
</feature>
<dbReference type="GO" id="GO:0022625">
    <property type="term" value="C:cytosolic large ribosomal subunit"/>
    <property type="evidence" value="ECO:0007669"/>
    <property type="project" value="InterPro"/>
</dbReference>
<reference evidence="7" key="3">
    <citation type="submission" date="2021-05" db="EMBL/GenBank/DDBJ databases">
        <title>Protein family content uncovers lineage relationships and bacterial pathway maintenance mechanisms in DPANN archaea.</title>
        <authorList>
            <person name="Castelle C.J."/>
            <person name="Meheust R."/>
            <person name="Jaffe A.L."/>
            <person name="Seitz K."/>
            <person name="Gong X."/>
            <person name="Baker B.J."/>
            <person name="Banfield J.F."/>
        </authorList>
    </citation>
    <scope>NUCLEOTIDE SEQUENCE</scope>
    <source>
        <strain evidence="7">RIFCSPHIGHO2_01_FULL_GW2011_AR10_43_9</strain>
    </source>
</reference>
<dbReference type="GO" id="GO:0003735">
    <property type="term" value="F:structural constituent of ribosome"/>
    <property type="evidence" value="ECO:0007669"/>
    <property type="project" value="InterPro"/>
</dbReference>
<feature type="compositionally biased region" description="Basic residues" evidence="4">
    <location>
        <begin position="81"/>
        <end position="97"/>
    </location>
</feature>
<evidence type="ECO:0000256" key="2">
    <source>
        <dbReference type="ARBA" id="ARBA00022980"/>
    </source>
</evidence>
<dbReference type="SMART" id="SM01416">
    <property type="entry name" value="Ribosomal_L19e"/>
    <property type="match status" value="1"/>
</dbReference>
<dbReference type="EMBL" id="DUFG01000017">
    <property type="protein sequence ID" value="HIH08343.1"/>
    <property type="molecule type" value="Genomic_DNA"/>
</dbReference>
<comment type="caution">
    <text evidence="6">The sequence shown here is derived from an EMBL/GenBank/DDBJ whole genome shotgun (WGS) entry which is preliminary data.</text>
</comment>
<dbReference type="Proteomes" id="UP000577419">
    <property type="component" value="Unassembled WGS sequence"/>
</dbReference>
<dbReference type="SUPFAM" id="SSF48140">
    <property type="entry name" value="Ribosomal protein L19 (L19e)"/>
    <property type="match status" value="1"/>
</dbReference>
<evidence type="ECO:0000256" key="3">
    <source>
        <dbReference type="ARBA" id="ARBA00023274"/>
    </source>
</evidence>
<name>A0A7J4IS45_9ARCH</name>
<dbReference type="GO" id="GO:0003723">
    <property type="term" value="F:RNA binding"/>
    <property type="evidence" value="ECO:0007669"/>
    <property type="project" value="InterPro"/>
</dbReference>
<dbReference type="Gene3D" id="1.10.1650.10">
    <property type="match status" value="1"/>
</dbReference>
<keyword evidence="3" id="KW-0687">Ribonucleoprotein</keyword>
<sequence length="146" mass="17071">MKAEKARKAAAQLLKTGKSKIWIDQSAWQKIKEAMTKEDLRNLIRDGIVKKKKENQQSRARARILHEKKKKRRKTGEGKRTGSKKARTSKKKKWMRTVRAQRSKLIELKNSKVELKIPYRKAYEMIKGNFFRGKKHLEAALTGAKK</sequence>
<evidence type="ECO:0000256" key="1">
    <source>
        <dbReference type="ARBA" id="ARBA00011082"/>
    </source>
</evidence>
<dbReference type="InterPro" id="IPR000196">
    <property type="entry name" value="Ribosomal_eL19_dom"/>
</dbReference>
<dbReference type="InterPro" id="IPR035970">
    <property type="entry name" value="60S_ribosomal_eL19_sf"/>
</dbReference>
<evidence type="ECO:0000313" key="8">
    <source>
        <dbReference type="Proteomes" id="UP000577419"/>
    </source>
</evidence>
<dbReference type="EMBL" id="JAGVWF010000038">
    <property type="protein sequence ID" value="MBS3059364.1"/>
    <property type="molecule type" value="Genomic_DNA"/>
</dbReference>
<organism evidence="6 8">
    <name type="scientific">Candidatus Iainarchaeum sp</name>
    <dbReference type="NCBI Taxonomy" id="3101447"/>
    <lineage>
        <taxon>Archaea</taxon>
        <taxon>Candidatus Iainarchaeota</taxon>
        <taxon>Candidatus Iainarchaeia</taxon>
        <taxon>Candidatus Iainarchaeales</taxon>
        <taxon>Candidatus Iainarchaeaceae</taxon>
        <taxon>Candidatus Iainarchaeum</taxon>
    </lineage>
</organism>
<dbReference type="NCBIfam" id="NF006343">
    <property type="entry name" value="PRK08570.1"/>
    <property type="match status" value="1"/>
</dbReference>
<dbReference type="Pfam" id="PF01280">
    <property type="entry name" value="Ribosomal_L19e"/>
    <property type="match status" value="1"/>
</dbReference>
<gene>
    <name evidence="6" type="ORF">HA237_03160</name>
    <name evidence="7" type="ORF">J4224_02970</name>
</gene>
<dbReference type="InterPro" id="IPR015972">
    <property type="entry name" value="Ribosomal_eL19_dom1"/>
</dbReference>
<reference evidence="7" key="2">
    <citation type="submission" date="2021-03" db="EMBL/GenBank/DDBJ databases">
        <authorList>
            <person name="Jaffe A."/>
        </authorList>
    </citation>
    <scope>NUCLEOTIDE SEQUENCE</scope>
    <source>
        <strain evidence="7">RIFCSPHIGHO2_01_FULL_GW2011_AR10_43_9</strain>
    </source>
</reference>
<dbReference type="InterPro" id="IPR039547">
    <property type="entry name" value="Ribosomal_eL19"/>
</dbReference>
<dbReference type="Gene3D" id="1.10.1200.240">
    <property type="match status" value="1"/>
</dbReference>
<keyword evidence="2 6" id="KW-0689">Ribosomal protein</keyword>
<evidence type="ECO:0000259" key="5">
    <source>
        <dbReference type="SMART" id="SM01416"/>
    </source>
</evidence>
<accession>A0A7J4IS45</accession>
<protein>
    <submittedName>
        <fullName evidence="6">50S ribosomal protein L19e</fullName>
    </submittedName>
</protein>
<evidence type="ECO:0000313" key="7">
    <source>
        <dbReference type="EMBL" id="MBS3059364.1"/>
    </source>
</evidence>
<dbReference type="AlphaFoldDB" id="A0A7J4IS45"/>